<dbReference type="OrthoDB" id="3945418at2759"/>
<evidence type="ECO:0000256" key="1">
    <source>
        <dbReference type="ARBA" id="ARBA00004123"/>
    </source>
</evidence>
<dbReference type="Pfam" id="PF04082">
    <property type="entry name" value="Fungal_trans"/>
    <property type="match status" value="1"/>
</dbReference>
<dbReference type="InterPro" id="IPR051059">
    <property type="entry name" value="VerF-like"/>
</dbReference>
<dbReference type="AlphaFoldDB" id="A0A0D2J247"/>
<protein>
    <recommendedName>
        <fullName evidence="9">C2H2-type domain-containing protein</fullName>
    </recommendedName>
</protein>
<evidence type="ECO:0000256" key="4">
    <source>
        <dbReference type="ARBA" id="ARBA00022771"/>
    </source>
</evidence>
<dbReference type="STRING" id="1442369.A0A0D2J247"/>
<evidence type="ECO:0000256" key="2">
    <source>
        <dbReference type="ARBA" id="ARBA00022723"/>
    </source>
</evidence>
<evidence type="ECO:0000256" key="7">
    <source>
        <dbReference type="PROSITE-ProRule" id="PRU00042"/>
    </source>
</evidence>
<keyword evidence="2" id="KW-0479">Metal-binding</keyword>
<dbReference type="GeneID" id="25294591"/>
<dbReference type="VEuPathDB" id="FungiDB:Z518_06520"/>
<dbReference type="FunFam" id="3.30.160.60:FF:002343">
    <property type="entry name" value="Zinc finger protein 33A"/>
    <property type="match status" value="1"/>
</dbReference>
<reference evidence="10 11" key="1">
    <citation type="submission" date="2015-01" db="EMBL/GenBank/DDBJ databases">
        <title>The Genome Sequence of Rhinocladiella mackenzie CBS 650.93.</title>
        <authorList>
            <consortium name="The Broad Institute Genomics Platform"/>
            <person name="Cuomo C."/>
            <person name="de Hoog S."/>
            <person name="Gorbushina A."/>
            <person name="Stielow B."/>
            <person name="Teixiera M."/>
            <person name="Abouelleil A."/>
            <person name="Chapman S.B."/>
            <person name="Priest M."/>
            <person name="Young S.K."/>
            <person name="Wortman J."/>
            <person name="Nusbaum C."/>
            <person name="Birren B."/>
        </authorList>
    </citation>
    <scope>NUCLEOTIDE SEQUENCE [LARGE SCALE GENOMIC DNA]</scope>
    <source>
        <strain evidence="10 11">CBS 650.93</strain>
    </source>
</reference>
<keyword evidence="3" id="KW-0677">Repeat</keyword>
<dbReference type="GO" id="GO:0000981">
    <property type="term" value="F:DNA-binding transcription factor activity, RNA polymerase II-specific"/>
    <property type="evidence" value="ECO:0007669"/>
    <property type="project" value="InterPro"/>
</dbReference>
<dbReference type="RefSeq" id="XP_013270106.1">
    <property type="nucleotide sequence ID" value="XM_013414652.1"/>
</dbReference>
<feature type="domain" description="C2H2-type" evidence="9">
    <location>
        <begin position="38"/>
        <end position="65"/>
    </location>
</feature>
<feature type="compositionally biased region" description="Polar residues" evidence="8">
    <location>
        <begin position="94"/>
        <end position="119"/>
    </location>
</feature>
<dbReference type="Gene3D" id="3.30.160.60">
    <property type="entry name" value="Classic Zinc Finger"/>
    <property type="match status" value="2"/>
</dbReference>
<evidence type="ECO:0000256" key="3">
    <source>
        <dbReference type="ARBA" id="ARBA00022737"/>
    </source>
</evidence>
<dbReference type="SMART" id="SM00355">
    <property type="entry name" value="ZnF_C2H2"/>
    <property type="match status" value="2"/>
</dbReference>
<evidence type="ECO:0000256" key="8">
    <source>
        <dbReference type="SAM" id="MobiDB-lite"/>
    </source>
</evidence>
<feature type="region of interest" description="Disordered" evidence="8">
    <location>
        <begin position="52"/>
        <end position="125"/>
    </location>
</feature>
<dbReference type="EMBL" id="KN847479">
    <property type="protein sequence ID" value="KIX02970.1"/>
    <property type="molecule type" value="Genomic_DNA"/>
</dbReference>
<accession>A0A0D2J247</accession>
<dbReference type="PANTHER" id="PTHR40626:SF14">
    <property type="entry name" value="C2H2 TYPE ZINC FINGER DOMAIN PROTEIN (AFU_ORTHOLOGUE AFUA_1G02360)"/>
    <property type="match status" value="1"/>
</dbReference>
<evidence type="ECO:0000256" key="6">
    <source>
        <dbReference type="ARBA" id="ARBA00023242"/>
    </source>
</evidence>
<dbReference type="SUPFAM" id="SSF57667">
    <property type="entry name" value="beta-beta-alpha zinc fingers"/>
    <property type="match status" value="1"/>
</dbReference>
<keyword evidence="4 7" id="KW-0863">Zinc-finger</keyword>
<dbReference type="GO" id="GO:0000978">
    <property type="term" value="F:RNA polymerase II cis-regulatory region sequence-specific DNA binding"/>
    <property type="evidence" value="ECO:0007669"/>
    <property type="project" value="InterPro"/>
</dbReference>
<keyword evidence="6" id="KW-0539">Nucleus</keyword>
<evidence type="ECO:0000313" key="10">
    <source>
        <dbReference type="EMBL" id="KIX02970.1"/>
    </source>
</evidence>
<dbReference type="PROSITE" id="PS00028">
    <property type="entry name" value="ZINC_FINGER_C2H2_1"/>
    <property type="match status" value="2"/>
</dbReference>
<name>A0A0D2J247_9EURO</name>
<dbReference type="PANTHER" id="PTHR40626">
    <property type="entry name" value="MIP31509P"/>
    <property type="match status" value="1"/>
</dbReference>
<dbReference type="Proteomes" id="UP000053617">
    <property type="component" value="Unassembled WGS sequence"/>
</dbReference>
<dbReference type="CDD" id="cd12148">
    <property type="entry name" value="fungal_TF_MHR"/>
    <property type="match status" value="1"/>
</dbReference>
<keyword evidence="11" id="KW-1185">Reference proteome</keyword>
<dbReference type="Pfam" id="PF00096">
    <property type="entry name" value="zf-C2H2"/>
    <property type="match status" value="2"/>
</dbReference>
<dbReference type="GO" id="GO:0005634">
    <property type="term" value="C:nucleus"/>
    <property type="evidence" value="ECO:0007669"/>
    <property type="project" value="UniProtKB-SubCell"/>
</dbReference>
<feature type="domain" description="C2H2-type" evidence="9">
    <location>
        <begin position="10"/>
        <end position="37"/>
    </location>
</feature>
<dbReference type="InterPro" id="IPR036236">
    <property type="entry name" value="Znf_C2H2_sf"/>
</dbReference>
<evidence type="ECO:0000313" key="11">
    <source>
        <dbReference type="Proteomes" id="UP000053617"/>
    </source>
</evidence>
<organism evidence="10 11">
    <name type="scientific">Rhinocladiella mackenziei CBS 650.93</name>
    <dbReference type="NCBI Taxonomy" id="1442369"/>
    <lineage>
        <taxon>Eukaryota</taxon>
        <taxon>Fungi</taxon>
        <taxon>Dikarya</taxon>
        <taxon>Ascomycota</taxon>
        <taxon>Pezizomycotina</taxon>
        <taxon>Eurotiomycetes</taxon>
        <taxon>Chaetothyriomycetidae</taxon>
        <taxon>Chaetothyriales</taxon>
        <taxon>Herpotrichiellaceae</taxon>
        <taxon>Rhinocladiella</taxon>
    </lineage>
</organism>
<evidence type="ECO:0000259" key="9">
    <source>
        <dbReference type="PROSITE" id="PS50157"/>
    </source>
</evidence>
<dbReference type="PROSITE" id="PS50157">
    <property type="entry name" value="ZINC_FINGER_C2H2_2"/>
    <property type="match status" value="2"/>
</dbReference>
<gene>
    <name evidence="10" type="ORF">Z518_06520</name>
</gene>
<proteinExistence type="predicted"/>
<dbReference type="InterPro" id="IPR007219">
    <property type="entry name" value="XnlR_reg_dom"/>
</dbReference>
<dbReference type="GO" id="GO:0006351">
    <property type="term" value="P:DNA-templated transcription"/>
    <property type="evidence" value="ECO:0007669"/>
    <property type="project" value="InterPro"/>
</dbReference>
<dbReference type="HOGENOM" id="CLU_024140_0_0_1"/>
<dbReference type="InterPro" id="IPR013087">
    <property type="entry name" value="Znf_C2H2_type"/>
</dbReference>
<dbReference type="GO" id="GO:0000785">
    <property type="term" value="C:chromatin"/>
    <property type="evidence" value="ECO:0007669"/>
    <property type="project" value="TreeGrafter"/>
</dbReference>
<sequence>MSSRQTIRKYVCPRCDRSYGKAEHLIRHERSHTGSRPFVCERCNRSFTRADSLARHARRHPSEASRNTPRAPPGRSTTPRPERTNTVPPPHNASDPTVPSESSSNPYEPISDFQTTSEAASLDNDPFGSLNWPDSANLLTSILSAEFTSLPSLDGLPSQSVFRGGPELPSDPVSPWATLDMDQSLLHGGNHAVHHLSQMINTLSADVTSEAQGTGFTSVFLDGCLHMFFTQFLPSFPVVHAPTFVFKDWTHPLLLNAIALGSLFVGKKDYLAKGEVLWRLAHTAVATSWHTLIKHRGPFDSCHGIQLVLTALLGQVYATLSQNASLRMTAQVFHSLGFYWARETGMYDIEEDDDRPALDPGHATDAIEYKWRVWAAKETQLRALLGHYILDGQISEYNGGPTCQRHTSHSLPMPADDSLFEAKDASTWMERARLRRRRPPPFSRLFTSIFSENVHVRHLGKSLSLFTASITLEGLKSLVAEKTNAGSTMVGVPSSFDISRALGRLYAFIMQSTSMSGVAQKVALLRWHTIGLDVATDFSWLCRNLCRKYSVEQRIVGGRTTPALNLESWVHSPRARQALLHATCIQRILQELPNAQAQMIHVPVAIFSAGIIYCAFLLGGVSSMAVPETEEWESVLLMKIDAPFHVADQELDADVRQYLTGSFNGTQKNQNILYDINLFSTSLKSLTQLWGVSAHMQRVLDQLSSLCI</sequence>
<dbReference type="GO" id="GO:0008270">
    <property type="term" value="F:zinc ion binding"/>
    <property type="evidence" value="ECO:0007669"/>
    <property type="project" value="UniProtKB-KW"/>
</dbReference>
<comment type="subcellular location">
    <subcellularLocation>
        <location evidence="1">Nucleus</location>
    </subcellularLocation>
</comment>
<evidence type="ECO:0000256" key="5">
    <source>
        <dbReference type="ARBA" id="ARBA00022833"/>
    </source>
</evidence>
<keyword evidence="5" id="KW-0862">Zinc</keyword>